<sequence>MATGGVKKFNELFLYPKGRKTFMQKTLDTLFDRSEGKKFANSSSARISVRQPRALEQSSDQDWMSVWPAAQSFRSSVVPLPIRMGYLTNKEAKVKLSRAAYANLELMKVPNFLHLTPHHIQKHCNAIKIKRKFCTKFPDELKDVECQQKYFPLEFRYSDYIHQGTNIRDMRARQVTMGIRLDVLELDKPAHLKFRQLVGDRYNKDTDVFIVVSDRCPSRKQNREYSEYLLTVLYYESNNAEPCEPIKEDSPNILSDLLEVMQRRQLPYLDVRSDFLVYVTNVPSSLTGKELKSRINAQYGMVKFIETFEAWARRRIGCIVIEFTTFDGSDAFMRAAIERRIPYLGDVGVQHVGIVGRRHFFELIHRDTDIDLLDCNGQPFDTNWARGKCERALRSKPYNKPFNRGPKPTDANIGTKIGGGQGVGTEQPRVNRHNSPSSDESVGPFPSSSGALRKLIKFSIWQSKTTGRTHILTFDSPDKKISKITPRVKTAGIISTKRFLINGNKIGGVDKKKFDQNQIISERLDRLRAKYDKEASNKIVGEPGGCFIPLASKRRNSVVRPKKPSAAVLPMKMGFEDLEDGEIPDEENCMEDGELGEEPMDLCSDQDDDKKILIKQKVKVRPIKSHPKIIMTKSSVKSTTNKDITKINKVSKQSNEEKKPKTEDKSPLKQQKNSNDSGNYSWEDDCLDFDFPFELVEGDCSPPPKKSTDVTSNPASMDLVSNKSENKPKENNNSSDDGAIDDDDDILEGESIASDIDERCLDDNYGADRSPSAGCGKTQIKSASINEPSSKFAKIGGISDGEGTTTKIDNIQQRCSATTTGLEHSILRMSIGRKEETSRCLN</sequence>
<dbReference type="EMBL" id="CAVMJV010000024">
    <property type="protein sequence ID" value="CAK5073679.1"/>
    <property type="molecule type" value="Genomic_DNA"/>
</dbReference>
<protein>
    <submittedName>
        <fullName evidence="1">Uncharacterized protein</fullName>
    </submittedName>
</protein>
<keyword evidence="2" id="KW-1185">Reference proteome</keyword>
<reference evidence="1" key="1">
    <citation type="submission" date="2023-11" db="EMBL/GenBank/DDBJ databases">
        <authorList>
            <person name="Poullet M."/>
        </authorList>
    </citation>
    <scope>NUCLEOTIDE SEQUENCE</scope>
    <source>
        <strain evidence="1">E1834</strain>
    </source>
</reference>
<dbReference type="Proteomes" id="UP001497535">
    <property type="component" value="Unassembled WGS sequence"/>
</dbReference>
<name>A0ACB0Z512_MELEN</name>
<comment type="caution">
    <text evidence="1">The sequence shown here is derived from an EMBL/GenBank/DDBJ whole genome shotgun (WGS) entry which is preliminary data.</text>
</comment>
<evidence type="ECO:0000313" key="2">
    <source>
        <dbReference type="Proteomes" id="UP001497535"/>
    </source>
</evidence>
<evidence type="ECO:0000313" key="1">
    <source>
        <dbReference type="EMBL" id="CAK5073679.1"/>
    </source>
</evidence>
<gene>
    <name evidence="1" type="ORF">MENTE1834_LOCUS20366</name>
</gene>
<proteinExistence type="predicted"/>
<accession>A0ACB0Z512</accession>
<organism evidence="1 2">
    <name type="scientific">Meloidogyne enterolobii</name>
    <name type="common">Root-knot nematode worm</name>
    <name type="synonym">Meloidogyne mayaguensis</name>
    <dbReference type="NCBI Taxonomy" id="390850"/>
    <lineage>
        <taxon>Eukaryota</taxon>
        <taxon>Metazoa</taxon>
        <taxon>Ecdysozoa</taxon>
        <taxon>Nematoda</taxon>
        <taxon>Chromadorea</taxon>
        <taxon>Rhabditida</taxon>
        <taxon>Tylenchina</taxon>
        <taxon>Tylenchomorpha</taxon>
        <taxon>Tylenchoidea</taxon>
        <taxon>Meloidogynidae</taxon>
        <taxon>Meloidogyninae</taxon>
        <taxon>Meloidogyne</taxon>
    </lineage>
</organism>